<organism evidence="5 6">
    <name type="scientific">Zostera marina</name>
    <name type="common">Eelgrass</name>
    <dbReference type="NCBI Taxonomy" id="29655"/>
    <lineage>
        <taxon>Eukaryota</taxon>
        <taxon>Viridiplantae</taxon>
        <taxon>Streptophyta</taxon>
        <taxon>Embryophyta</taxon>
        <taxon>Tracheophyta</taxon>
        <taxon>Spermatophyta</taxon>
        <taxon>Magnoliopsida</taxon>
        <taxon>Liliopsida</taxon>
        <taxon>Zosteraceae</taxon>
        <taxon>Zostera</taxon>
    </lineage>
</organism>
<keyword evidence="6" id="KW-1185">Reference proteome</keyword>
<dbReference type="Pfam" id="PF25037">
    <property type="entry name" value="VPS13_C"/>
    <property type="match status" value="1"/>
</dbReference>
<keyword evidence="2" id="KW-0813">Transport</keyword>
<evidence type="ECO:0000256" key="2">
    <source>
        <dbReference type="ARBA" id="ARBA00022448"/>
    </source>
</evidence>
<evidence type="ECO:0000256" key="3">
    <source>
        <dbReference type="ARBA" id="ARBA00023055"/>
    </source>
</evidence>
<dbReference type="Proteomes" id="UP000036987">
    <property type="component" value="Unassembled WGS sequence"/>
</dbReference>
<dbReference type="PANTHER" id="PTHR45523">
    <property type="entry name" value="TETRATRICOPEPTIDE REPEAT (TPR)-CONTAINING PROTEIN-RELATED"/>
    <property type="match status" value="1"/>
</dbReference>
<gene>
    <name evidence="5" type="ORF">ZOSMA_15G00720</name>
</gene>
<evidence type="ECO:0000256" key="1">
    <source>
        <dbReference type="ARBA" id="ARBA00006545"/>
    </source>
</evidence>
<proteinExistence type="inferred from homology"/>
<keyword evidence="3" id="KW-0445">Lipid transport</keyword>
<sequence>MKPTAVNGRSINHSQIGCNISVPWKSLGKEPVVVLIDRVFILAHPTNDEQLKEEDREKAFDAKLQKIEEAELATLEAATKGSKITNSPTGNSWFSSLVATIIGNLKITISNVHIRYEDSVSNPGHPFCSGITLAKLAAVTMDENGNETFDSSGALDKLRKSLNLQRLAVYHDSDSNPWRLPKKWEDLSPAEWTEIFAVGIENLDGDGAISPWAMNRKYLVSPINGVLKYLRLGKLERHNPEIPFEKVSIVLSDVSLTVLEVQYYDSIKFLESLSRYKVRLEVSHLRPMISVSRNPAMWWRYAVHASLQQKKMCCKFSWERIKHLCDLRRCYVQLYASSLQQLVKADSTELRQIERDLDPKVIVLWRLLAHAKIEFGKSKEVSKRNTLKKSWWSFGWRTSDTATSDNVVQSPFSEEKLTTEEWKAINKMLSYNVEEHVTTIPEKDSHLMILFLIDISIGQASACIVSIDQSEIVCGRFEQLNITTKLYHKRIKCDVLLRFCGLSAPEGTLAQTVSSEKKVNALAASFVQYPVGENVDWRLSAAIAPCHVTVYMKSYERFLGFIKRSKAVSPTVALETATVLQMKIGKVTRRAQEQFQMVLEKQSRFSLNIDFDAPKLRVPLSDCLDSSSTEHFLLDLGHFTLKTREDEQKHSLYSCFYIFGKDIAAFFKAGHPDNGNFSGTQMFDEYASPLSTSNNGNSFYSLIDRCRMSVIVDQIKVPHPNYPSTKISIQVPNICIQFSPARYHRMFILLDTFYSSMEDIVLDVGSEIHAGLTPWYPLDLASSARILVWKGFGNSSPEWKPRFIILSGIYLYVLESEISQSYKICVSMSGRHVFEVSPASIGGSCFSIAVSFRGIDVRKALESSSTLIIEFQDDSEKTLWLNGLIQATYIASASPTMELLEKTSIGPLKSNEPTDNQSTADLVINGSLLETKLFLYGKLDRRLESDDEALILVVLANGAKVNLIRSGSDLIVKMKLHSLKITDELQYCISGSPKYIVFSLLKKNVSSSSSHVSDFHEEESSKFFLEENDIYTDALQDFTNIPDQNIDMATNTKLDLGDSENCTRFVTSDGMDRCMNKDIFTMGEVFYETEGNDFSDFVHVIFMIRSPDSLLYDGVDTTMSIRMSKLDFFFHRPTLVALIDVGLDLNFVNSEPKNGSEIYSSIPDLSHDGSDEVIESESTVIKGLLGYGKRRVLFHLGMNVDSVSIFLNKEDGSHLAMFVQERFLLDLKVHPSSISIEGSLGNMKLYDMSLGPDHHWGWICDIRDQIAESLIKFNFKSYFSEDDDYDGYDYQLSGQLSAVRLVFLYRFVQEIMVYFMEIATPHTEEVIKLVDKVGGFERLIQKSEVDGATSLKLDLSLDAPVIIVPYNTTSKNFMQLDLGQLQIHNNFSWHGGDSKNPSSIHLDILQAEIHGINLAIGIDGILGKPMIREGQGFKILICRSLRDVFGIVPTVSIEVKIGLLHCVMSDNEYSIIVDCAYTNIAEEPKIPPSFRINDLPSKDSIRTIVDKVSVNSQALISGTVALVSVDIQHALLDLCNGLEVGSPLAQISLEGLWVSYRYTSLSESDLYVTIPKFSILDIRPDVKAEMCLMLGSSSDVPKLNSNCFCSNEICSMSSCQHGHPRIIRTTSHADIPNLTMLIVDCRWRSSSKSIVIRMQQPHVLVVLDFILAVAEFFVPAMRAITGRDETSDPENDPIFINNHIIPVQSIYIQTEKVVLLSSNRKLIIDAPGSDEIIYDGCGGTIRLIDCQNNDNSSSGFGSLIIIIGRGKKLRFMNVKIMNGTLLRKYTYLSSDSSYSICENDGVEICLKDSFSNYDDNKLGVPQESIKDKNVQNSDSDSVTTVKSFSFEAQIVSPEFTFYDSSKGSVDDSLSIEKLLRIKMEMSFMFASKENDTWIRSLVKDLTVEAGSGLVVIDPLDISGAYTSVKDKTNISVIASDVCSHLSLSVASLLFQLQNQVSATLQFGNANPVASCTNFKRVWIFKKGSMSGYKLTFWRPEAPSNYVILSDCVTSRPIPPTHVVMAISNTYGRVKKPFGFKLIGRFSNFDGVEEKECQSNTNECSLWIPLAPPGYSAVGCVVHLGIHPPPTHTVYCIRSDLVTSTMFSDCIFTVPVNPRMPTGFSIWRIDNAAGSFYAHNSLDRPSEINSLDLHHIILSVYNADHSGSNKSTPDTVTEYCQSNKVENENSTNTSGWDVLKSYSKPYGCYMSTPHFERIWSDKGTDHNRPLSIWRPLPRPGFSVLGDCIVEGLERPSLGILFKFDFSEISARPVLFSKVSHIRKGIVEAYFWYPIAPPGYASLGCVVTKTDEEPNKDSFCCPRLDMVSQANVAETPIFEFSSKDSKWSIWKVENQTYTFLARADHKRPSSSLAFSLSDHIKPKPLQNISAEMKLGSFSLSILDGAYGMITPLFDVTIININLVTHGQLEAINAVLICSIAASTFNRELEAWEPLVEPFDGIFKVETYVENRDSPSRVGMCIRVAATSTVNLNISSANLETLTESILSWRTQIDLEKKAVKKIQESGEYLKSNIDQKISALEKDDHRKIILENRLGFDLYLKKVYQSSETLELLHHENNATISIPPSRFSDRLNVVAGSKESCYYFSVRIFEAKELPILDDGNGHDFFCAIRIIVDSNTSDYHKKFPQSARTRSVKPYISKIKGFDKGTAKWNEVFLFEIPEKGSVTLELEVTNLSSKAGKGALSIPIRNGSNTVMQSDSVKMFMEFSDNQQASLYPLKKSGQSGGENRDCGILLMSTACCDQNTIFNLRQRVDNSSINNEDIGFWVSSSPLGPWESFGSLLALSVVPKLLDGKHFACEVFMKNGKKHVVLRSLATVINNTDIKLEISVCQTQKKNRNVFAILDPGFSAFLPWSSMSIDSDLCLQVRPYGQSSEPKYIWSQTFASKTADDDIIVNPRLLSKQSTLKHKFFSMTDSALMLRHLEKKDVLLFCKSNVSGKQDFWLNTRTDASTLHTDINNPIYDWRITLTSPLRLENKLPYQAEYFIWEKTVEGTSVERQNGIISPDGNALIYSVDLCRPIYLSLFVQGGWVLDQDIVLLMDISVSDLASSFRMVQKQSKRKLHVSIERDLGGNIAAPKTVRLFVPYCINNDMRIPLNYRIVEIGSIYNGEPESPSMMKSVKSAKLMLRHIPSFVDKRNSSFKRSILEIIEGPSPSSVMLSPLDYISHPLFNEPGVSPRVGIAVAAYCSENFSPGISLYELENKERFDVKAFATDDSYYKVSVSLSMASDRTKVVHLQPHTLFINRLGHGLYLRQSSTEHSEYFYPSEPLRLFQWWSSAKNELLELRMDGYKWSTSFSVNTDGVMNVSLRNDITNKQIFVRVEVRSGVKNACYEVIFRLATSTTPYRIENRSLFLPLYFRQASGSDDSWQYLLPNSSVSFCWEDLGRQRILEVLVDKNNPSKSEKINIDDVMDYQPNQLPNVPMKAICVTVVKEGNMNICIISDLMPENESFPTMRRSFSSAFPLSNSSNSTSDSELQVIFELGDFGLSIIDRMPEEILYFSLQNLLLSYSTGLETGISRFKLRVRGLQVDNQLPFTSMPVLFKPQKNGTPRDHSDYILKFSLIVQRNSSLDLCIYPHIDIQGPDDSAFLVNIHEPVIWRLHEMIQQAKFGRIYVSPNPSVSVDPIIQIGNLNISEVRFKVSMSMSPTQRPGGVLGFWLSLMTALGNMENMTVKVNKRYCTNLCMRQSDLISTAISNVQRDLLSQPLQLISGVDILGNASSALGHISKGVAALSMDKKFILSREKQESKGVEDIGDFIREGGGAFAKGLFRGVTGILTKPLEGAKSSGMEGFVQGVGKGIIGVAAQPVSGVLDLLSKTTEGANAVRMKITSAITSGEQLLRKRLPRVIGGQNLIKPFDEYGATGQAILQLAESGTFFGQVDLFKIRGKFAISDAYEDHFLIPNGNILLVTHRRVLLLQQPSNIMGQKKFNPARDPCSVLWDVLWEDLVTMELTRRTKDHQRSPPSRLILYLNRLTEAKEPMHIIKCTKESQQAIEIYNSIDRAMNTYGPRRSKEVPKVTKPCSPFRNFTQVLPRQHYCGKASKEIADLVSTNSTFGAILPQGQPRHP</sequence>
<dbReference type="InterPro" id="IPR001849">
    <property type="entry name" value="PH_domain"/>
</dbReference>
<dbReference type="CDD" id="cd00821">
    <property type="entry name" value="PH"/>
    <property type="match status" value="1"/>
</dbReference>
<dbReference type="OMA" id="PRRCDAY"/>
<evidence type="ECO:0000313" key="5">
    <source>
        <dbReference type="EMBL" id="KMZ72734.1"/>
    </source>
</evidence>
<dbReference type="PANTHER" id="PTHR45523:SF2">
    <property type="entry name" value="OS02G0470600 PROTEIN"/>
    <property type="match status" value="1"/>
</dbReference>
<dbReference type="OrthoDB" id="778817at2759"/>
<protein>
    <recommendedName>
        <fullName evidence="4">PH domain-containing protein</fullName>
    </recommendedName>
</protein>
<comment type="similarity">
    <text evidence="1">Belongs to the VPS13 family.</text>
</comment>
<dbReference type="Pfam" id="PF12624">
    <property type="entry name" value="VPS13_N"/>
    <property type="match status" value="1"/>
</dbReference>
<dbReference type="PROSITE" id="PS50003">
    <property type="entry name" value="PH_DOMAIN"/>
    <property type="match status" value="1"/>
</dbReference>
<dbReference type="STRING" id="29655.A0A0K9PUX1"/>
<name>A0A0K9PUX1_ZOSMR</name>
<dbReference type="InterPro" id="IPR035892">
    <property type="entry name" value="C2_domain_sf"/>
</dbReference>
<dbReference type="InterPro" id="IPR009543">
    <property type="entry name" value="VPS13_VAB"/>
</dbReference>
<dbReference type="SUPFAM" id="SSF49562">
    <property type="entry name" value="C2 domain (Calcium/lipid-binding domain, CaLB)"/>
    <property type="match status" value="1"/>
</dbReference>
<reference evidence="6" key="1">
    <citation type="journal article" date="2016" name="Nature">
        <title>The genome of the seagrass Zostera marina reveals angiosperm adaptation to the sea.</title>
        <authorList>
            <person name="Olsen J.L."/>
            <person name="Rouze P."/>
            <person name="Verhelst B."/>
            <person name="Lin Y.-C."/>
            <person name="Bayer T."/>
            <person name="Collen J."/>
            <person name="Dattolo E."/>
            <person name="De Paoli E."/>
            <person name="Dittami S."/>
            <person name="Maumus F."/>
            <person name="Michel G."/>
            <person name="Kersting A."/>
            <person name="Lauritano C."/>
            <person name="Lohaus R."/>
            <person name="Toepel M."/>
            <person name="Tonon T."/>
            <person name="Vanneste K."/>
            <person name="Amirebrahimi M."/>
            <person name="Brakel J."/>
            <person name="Bostroem C."/>
            <person name="Chovatia M."/>
            <person name="Grimwood J."/>
            <person name="Jenkins J.W."/>
            <person name="Jueterbock A."/>
            <person name="Mraz A."/>
            <person name="Stam W.T."/>
            <person name="Tice H."/>
            <person name="Bornberg-Bauer E."/>
            <person name="Green P.J."/>
            <person name="Pearson G.A."/>
            <person name="Procaccini G."/>
            <person name="Duarte C.M."/>
            <person name="Schmutz J."/>
            <person name="Reusch T.B.H."/>
            <person name="Van de Peer Y."/>
        </authorList>
    </citation>
    <scope>NUCLEOTIDE SEQUENCE [LARGE SCALE GENOMIC DNA]</scope>
    <source>
        <strain evidence="6">cv. Finnish</strain>
    </source>
</reference>
<dbReference type="GO" id="GO:0006869">
    <property type="term" value="P:lipid transport"/>
    <property type="evidence" value="ECO:0007669"/>
    <property type="project" value="UniProtKB-KW"/>
</dbReference>
<comment type="caution">
    <text evidence="5">The sequence shown here is derived from an EMBL/GenBank/DDBJ whole genome shotgun (WGS) entry which is preliminary data.</text>
</comment>
<dbReference type="CDD" id="cd00030">
    <property type="entry name" value="C2"/>
    <property type="match status" value="1"/>
</dbReference>
<dbReference type="InterPro" id="IPR026854">
    <property type="entry name" value="VPS13_N"/>
</dbReference>
<dbReference type="GO" id="GO:0045053">
    <property type="term" value="P:protein retention in Golgi apparatus"/>
    <property type="evidence" value="ECO:0000318"/>
    <property type="project" value="GO_Central"/>
</dbReference>
<evidence type="ECO:0000313" key="6">
    <source>
        <dbReference type="Proteomes" id="UP000036987"/>
    </source>
</evidence>
<dbReference type="EMBL" id="LFYR01000620">
    <property type="protein sequence ID" value="KMZ72734.1"/>
    <property type="molecule type" value="Genomic_DNA"/>
</dbReference>
<dbReference type="InterPro" id="IPR009291">
    <property type="entry name" value="Vps62"/>
</dbReference>
<evidence type="ECO:0000259" key="4">
    <source>
        <dbReference type="PROSITE" id="PS50003"/>
    </source>
</evidence>
<dbReference type="Pfam" id="PF06101">
    <property type="entry name" value="Vps62"/>
    <property type="match status" value="2"/>
</dbReference>
<feature type="domain" description="PH" evidence="4">
    <location>
        <begin position="779"/>
        <end position="889"/>
    </location>
</feature>
<dbReference type="GO" id="GO:0006623">
    <property type="term" value="P:protein targeting to vacuole"/>
    <property type="evidence" value="ECO:0000318"/>
    <property type="project" value="GO_Central"/>
</dbReference>
<dbReference type="InterPro" id="IPR056748">
    <property type="entry name" value="VPS13-like_C"/>
</dbReference>
<dbReference type="Pfam" id="PF25036">
    <property type="entry name" value="VPS13_VAB"/>
    <property type="match status" value="1"/>
</dbReference>
<accession>A0A0K9PUX1</accession>